<reference evidence="4 5" key="1">
    <citation type="journal article" date="2018" name="BMC Genomics">
        <title>Genomic evidence for intraspecific hybridization in a clonal and extremely halotolerant yeast.</title>
        <authorList>
            <person name="Gostincar C."/>
            <person name="Stajich J.E."/>
            <person name="Zupancic J."/>
            <person name="Zalar P."/>
            <person name="Gunde-Cimerman N."/>
        </authorList>
    </citation>
    <scope>NUCLEOTIDE SEQUENCE [LARGE SCALE GENOMIC DNA]</scope>
    <source>
        <strain evidence="4 5">EXF-10513</strain>
    </source>
</reference>
<evidence type="ECO:0000259" key="3">
    <source>
        <dbReference type="Pfam" id="PF00857"/>
    </source>
</evidence>
<dbReference type="Proteomes" id="UP000269539">
    <property type="component" value="Unassembled WGS sequence"/>
</dbReference>
<dbReference type="InterPro" id="IPR050272">
    <property type="entry name" value="Isochorismatase-like_hydrls"/>
</dbReference>
<organism evidence="4 5">
    <name type="scientific">Hortaea werneckii</name>
    <name type="common">Black yeast</name>
    <name type="synonym">Cladosporium werneckii</name>
    <dbReference type="NCBI Taxonomy" id="91943"/>
    <lineage>
        <taxon>Eukaryota</taxon>
        <taxon>Fungi</taxon>
        <taxon>Dikarya</taxon>
        <taxon>Ascomycota</taxon>
        <taxon>Pezizomycotina</taxon>
        <taxon>Dothideomycetes</taxon>
        <taxon>Dothideomycetidae</taxon>
        <taxon>Mycosphaerellales</taxon>
        <taxon>Teratosphaeriaceae</taxon>
        <taxon>Hortaea</taxon>
    </lineage>
</organism>
<evidence type="ECO:0000256" key="1">
    <source>
        <dbReference type="ARBA" id="ARBA00006336"/>
    </source>
</evidence>
<accession>A0A3M7GIE9</accession>
<sequence length="329" mass="35422">MATVLSPGPAAATGNSSAGVQRIQVGTGGSKWIWSADGWDLTHADDVDGASSSPTRIATLHCELSNVKIDPQKSALVIVDMQNISLNEVFSLPNAASMYEAESAIIRHAIPAARMLGLQIIWLNWGLTEYDLLHLPPAEVRVMAFSVNTEKLDYGMADPRGDVDDPEHFLTCGERPNLSRIPGAELGEVVLDDGVKVDAGRAMMRGSWNTALHGPLAAAYEAGKVARRPDVWFDKDRNSGLAHDNSPLESFLREQNIRTLLFSGINTDQCVGATLQDANARGYDTILLKDGCATDSPPYAKASYEFNCARAWGFLSSCKALAKAAGLDY</sequence>
<dbReference type="PANTHER" id="PTHR43540">
    <property type="entry name" value="PEROXYUREIDOACRYLATE/UREIDOACRYLATE AMIDOHYDROLASE-RELATED"/>
    <property type="match status" value="1"/>
</dbReference>
<feature type="domain" description="Isochorismatase-like" evidence="3">
    <location>
        <begin position="202"/>
        <end position="304"/>
    </location>
</feature>
<keyword evidence="2" id="KW-0378">Hydrolase</keyword>
<dbReference type="PANTHER" id="PTHR43540:SF9">
    <property type="entry name" value="FAMILY HYDROLASE, PUTATIVE (AFU_ORTHOLOGUE AFUA_2G08700)-RELATED"/>
    <property type="match status" value="1"/>
</dbReference>
<dbReference type="CDD" id="cd00431">
    <property type="entry name" value="cysteine_hydrolases"/>
    <property type="match status" value="1"/>
</dbReference>
<comment type="similarity">
    <text evidence="1">Belongs to the isochorismatase family.</text>
</comment>
<dbReference type="EMBL" id="QWIO01000284">
    <property type="protein sequence ID" value="RMZ00946.1"/>
    <property type="molecule type" value="Genomic_DNA"/>
</dbReference>
<evidence type="ECO:0000256" key="2">
    <source>
        <dbReference type="ARBA" id="ARBA00022801"/>
    </source>
</evidence>
<evidence type="ECO:0000313" key="4">
    <source>
        <dbReference type="EMBL" id="RMZ00946.1"/>
    </source>
</evidence>
<proteinExistence type="inferred from homology"/>
<protein>
    <recommendedName>
        <fullName evidence="3">Isochorismatase-like domain-containing protein</fullName>
    </recommendedName>
</protein>
<dbReference type="AlphaFoldDB" id="A0A3M7GIE9"/>
<evidence type="ECO:0000313" key="5">
    <source>
        <dbReference type="Proteomes" id="UP000269539"/>
    </source>
</evidence>
<comment type="caution">
    <text evidence="4">The sequence shown here is derived from an EMBL/GenBank/DDBJ whole genome shotgun (WGS) entry which is preliminary data.</text>
</comment>
<dbReference type="Pfam" id="PF00857">
    <property type="entry name" value="Isochorismatase"/>
    <property type="match status" value="1"/>
</dbReference>
<dbReference type="GO" id="GO:0016787">
    <property type="term" value="F:hydrolase activity"/>
    <property type="evidence" value="ECO:0007669"/>
    <property type="project" value="UniProtKB-KW"/>
</dbReference>
<dbReference type="Gene3D" id="3.40.50.850">
    <property type="entry name" value="Isochorismatase-like"/>
    <property type="match status" value="1"/>
</dbReference>
<gene>
    <name evidence="4" type="ORF">D0864_03591</name>
</gene>
<dbReference type="VEuPathDB" id="FungiDB:BTJ68_12433"/>
<dbReference type="InterPro" id="IPR000868">
    <property type="entry name" value="Isochorismatase-like_dom"/>
</dbReference>
<dbReference type="SUPFAM" id="SSF52499">
    <property type="entry name" value="Isochorismatase-like hydrolases"/>
    <property type="match status" value="1"/>
</dbReference>
<dbReference type="InterPro" id="IPR036380">
    <property type="entry name" value="Isochorismatase-like_sf"/>
</dbReference>
<name>A0A3M7GIE9_HORWE</name>